<reference evidence="1" key="1">
    <citation type="submission" date="2020-11" db="EMBL/GenBank/DDBJ databases">
        <authorList>
            <consortium name="DOE Joint Genome Institute"/>
            <person name="Ahrendt S."/>
            <person name="Riley R."/>
            <person name="Andreopoulos W."/>
            <person name="Labutti K."/>
            <person name="Pangilinan J."/>
            <person name="Ruiz-Duenas F.J."/>
            <person name="Barrasa J.M."/>
            <person name="Sanchez-Garcia M."/>
            <person name="Camarero S."/>
            <person name="Miyauchi S."/>
            <person name="Serrano A."/>
            <person name="Linde D."/>
            <person name="Babiker R."/>
            <person name="Drula E."/>
            <person name="Ayuso-Fernandez I."/>
            <person name="Pacheco R."/>
            <person name="Padilla G."/>
            <person name="Ferreira P."/>
            <person name="Barriuso J."/>
            <person name="Kellner H."/>
            <person name="Castanera R."/>
            <person name="Alfaro M."/>
            <person name="Ramirez L."/>
            <person name="Pisabarro A.G."/>
            <person name="Kuo A."/>
            <person name="Tritt A."/>
            <person name="Lipzen A."/>
            <person name="He G."/>
            <person name="Yan M."/>
            <person name="Ng V."/>
            <person name="Cullen D."/>
            <person name="Martin F."/>
            <person name="Rosso M.-N."/>
            <person name="Henrissat B."/>
            <person name="Hibbett D."/>
            <person name="Martinez A.T."/>
            <person name="Grigoriev I.V."/>
        </authorList>
    </citation>
    <scope>NUCLEOTIDE SEQUENCE</scope>
    <source>
        <strain evidence="1">ATCC 90797</strain>
    </source>
</reference>
<name>A0A9P6DCW3_PLEER</name>
<sequence>MDSFYDKVSAVQALDRIIAERTATADSPQMFQMDTDTTERFGLTICREEADVASKLTQLNEETGETEKATIAIQGIVCGVNLPPFETKSSRLDDPKRLAHVRQSVTLTGLGSQSFERTVENCRRAYSMFSRYTPNTKLIPSPEFLGKYETNFGNGVDQYGTITASNRFFTPAKQAAGLSTVAVNDKIDP</sequence>
<dbReference type="EMBL" id="MU154625">
    <property type="protein sequence ID" value="KAF9491183.1"/>
    <property type="molecule type" value="Genomic_DNA"/>
</dbReference>
<organism evidence="1 2">
    <name type="scientific">Pleurotus eryngii</name>
    <name type="common">Boletus of the steppes</name>
    <dbReference type="NCBI Taxonomy" id="5323"/>
    <lineage>
        <taxon>Eukaryota</taxon>
        <taxon>Fungi</taxon>
        <taxon>Dikarya</taxon>
        <taxon>Basidiomycota</taxon>
        <taxon>Agaricomycotina</taxon>
        <taxon>Agaricomycetes</taxon>
        <taxon>Agaricomycetidae</taxon>
        <taxon>Agaricales</taxon>
        <taxon>Pleurotineae</taxon>
        <taxon>Pleurotaceae</taxon>
        <taxon>Pleurotus</taxon>
    </lineage>
</organism>
<accession>A0A9P6DCW3</accession>
<dbReference type="OrthoDB" id="3269456at2759"/>
<dbReference type="Proteomes" id="UP000807025">
    <property type="component" value="Unassembled WGS sequence"/>
</dbReference>
<keyword evidence="2" id="KW-1185">Reference proteome</keyword>
<dbReference type="AlphaFoldDB" id="A0A9P6DCW3"/>
<proteinExistence type="predicted"/>
<evidence type="ECO:0000313" key="2">
    <source>
        <dbReference type="Proteomes" id="UP000807025"/>
    </source>
</evidence>
<gene>
    <name evidence="1" type="ORF">BDN71DRAFT_1518981</name>
</gene>
<evidence type="ECO:0000313" key="1">
    <source>
        <dbReference type="EMBL" id="KAF9491183.1"/>
    </source>
</evidence>
<protein>
    <submittedName>
        <fullName evidence="1">Uncharacterized protein</fullName>
    </submittedName>
</protein>
<comment type="caution">
    <text evidence="1">The sequence shown here is derived from an EMBL/GenBank/DDBJ whole genome shotgun (WGS) entry which is preliminary data.</text>
</comment>